<evidence type="ECO:0000259" key="1">
    <source>
        <dbReference type="Pfam" id="PF18480"/>
    </source>
</evidence>
<proteinExistence type="predicted"/>
<gene>
    <name evidence="2" type="ORF">SCARUB_01647</name>
</gene>
<dbReference type="AlphaFoldDB" id="A0A1E3XCA2"/>
<feature type="domain" description="DUF5615" evidence="1">
    <location>
        <begin position="1"/>
        <end position="88"/>
    </location>
</feature>
<evidence type="ECO:0000313" key="3">
    <source>
        <dbReference type="Proteomes" id="UP000094056"/>
    </source>
</evidence>
<name>A0A1E3XCA2_9BACT</name>
<accession>A0A1E3XCA2</accession>
<sequence>MKYYLDEDISPKIADILKSYKIDAKSTHEAGMIQATDVEQLEYASSEGRCIVTRNRNDFIRLTIKFFNENRPHHGVLIIPYTILGDKFSRIASALKKYAFKHPSGMEPYTIDFLS</sequence>
<comment type="caution">
    <text evidence="2">The sequence shown here is derived from an EMBL/GenBank/DDBJ whole genome shotgun (WGS) entry which is preliminary data.</text>
</comment>
<protein>
    <recommendedName>
        <fullName evidence="1">DUF5615 domain-containing protein</fullName>
    </recommendedName>
</protein>
<dbReference type="Pfam" id="PF18480">
    <property type="entry name" value="DUF5615"/>
    <property type="match status" value="1"/>
</dbReference>
<reference evidence="2 3" key="1">
    <citation type="submission" date="2016-07" db="EMBL/GenBank/DDBJ databases">
        <title>Draft genome of Scalindua rubra, obtained from a brine-seawater interface in the Red Sea, sheds light on salt adaptation in anammox bacteria.</title>
        <authorList>
            <person name="Speth D.R."/>
            <person name="Lagkouvardos I."/>
            <person name="Wang Y."/>
            <person name="Qian P.-Y."/>
            <person name="Dutilh B.E."/>
            <person name="Jetten M.S."/>
        </authorList>
    </citation>
    <scope>NUCLEOTIDE SEQUENCE [LARGE SCALE GENOMIC DNA]</scope>
    <source>
        <strain evidence="2">BSI-1</strain>
    </source>
</reference>
<organism evidence="2 3">
    <name type="scientific">Candidatus Scalindua rubra</name>
    <dbReference type="NCBI Taxonomy" id="1872076"/>
    <lineage>
        <taxon>Bacteria</taxon>
        <taxon>Pseudomonadati</taxon>
        <taxon>Planctomycetota</taxon>
        <taxon>Candidatus Brocadiia</taxon>
        <taxon>Candidatus Brocadiales</taxon>
        <taxon>Candidatus Scalinduaceae</taxon>
        <taxon>Candidatus Scalindua</taxon>
    </lineage>
</organism>
<dbReference type="EMBL" id="MAYW01000034">
    <property type="protein sequence ID" value="ODS33256.1"/>
    <property type="molecule type" value="Genomic_DNA"/>
</dbReference>
<dbReference type="Proteomes" id="UP000094056">
    <property type="component" value="Unassembled WGS sequence"/>
</dbReference>
<dbReference type="InterPro" id="IPR041049">
    <property type="entry name" value="DUF5615"/>
</dbReference>
<evidence type="ECO:0000313" key="2">
    <source>
        <dbReference type="EMBL" id="ODS33256.1"/>
    </source>
</evidence>